<organism evidence="1 2">
    <name type="scientific">Anncaliia algerae PRA339</name>
    <dbReference type="NCBI Taxonomy" id="1288291"/>
    <lineage>
        <taxon>Eukaryota</taxon>
        <taxon>Fungi</taxon>
        <taxon>Fungi incertae sedis</taxon>
        <taxon>Microsporidia</taxon>
        <taxon>Tubulinosematoidea</taxon>
        <taxon>Tubulinosematidae</taxon>
        <taxon>Anncaliia</taxon>
    </lineage>
</organism>
<accession>A0A059EZV3</accession>
<reference evidence="2" key="1">
    <citation type="submission" date="2013-02" db="EMBL/GenBank/DDBJ databases">
        <authorList>
            <consortium name="The Broad Institute Genome Sequencing Platform"/>
            <person name="Cuomo C."/>
            <person name="Becnel J."/>
            <person name="Sanscrainte N."/>
            <person name="Walker B."/>
            <person name="Young S.K."/>
            <person name="Zeng Q."/>
            <person name="Gargeya S."/>
            <person name="Fitzgerald M."/>
            <person name="Haas B."/>
            <person name="Abouelleil A."/>
            <person name="Alvarado L."/>
            <person name="Arachchi H.M."/>
            <person name="Berlin A.M."/>
            <person name="Chapman S.B."/>
            <person name="Dewar J."/>
            <person name="Goldberg J."/>
            <person name="Griggs A."/>
            <person name="Gujja S."/>
            <person name="Hansen M."/>
            <person name="Howarth C."/>
            <person name="Imamovic A."/>
            <person name="Larimer J."/>
            <person name="McCowan C."/>
            <person name="Murphy C."/>
            <person name="Neiman D."/>
            <person name="Pearson M."/>
            <person name="Priest M."/>
            <person name="Roberts A."/>
            <person name="Saif S."/>
            <person name="Shea T."/>
            <person name="Sisk P."/>
            <person name="Sykes S."/>
            <person name="Wortman J."/>
            <person name="Nusbaum C."/>
            <person name="Birren B."/>
        </authorList>
    </citation>
    <scope>NUCLEOTIDE SEQUENCE [LARGE SCALE GENOMIC DNA]</scope>
    <source>
        <strain evidence="2">PRA339</strain>
    </source>
</reference>
<dbReference type="EMBL" id="KK365181">
    <property type="protein sequence ID" value="KCZ80445.1"/>
    <property type="molecule type" value="Genomic_DNA"/>
</dbReference>
<name>A0A059EZV3_9MICR</name>
<proteinExistence type="predicted"/>
<dbReference type="VEuPathDB" id="MicrosporidiaDB:H312_02169"/>
<evidence type="ECO:0000313" key="1">
    <source>
        <dbReference type="EMBL" id="KCZ80445.1"/>
    </source>
</evidence>
<evidence type="ECO:0000313" key="2">
    <source>
        <dbReference type="Proteomes" id="UP000030655"/>
    </source>
</evidence>
<dbReference type="OrthoDB" id="10309247at2759"/>
<gene>
    <name evidence="1" type="ORF">H312_02169</name>
</gene>
<dbReference type="HOGENOM" id="CLU_044348_7_3_1"/>
<keyword evidence="2" id="KW-1185">Reference proteome</keyword>
<dbReference type="AlphaFoldDB" id="A0A059EZV3"/>
<sequence>MGGCGSIVQINKTMLNFKSKLHRGRSPLNKNDAIMIIEANNFVSQIYAEGIKIKKKENIMPII</sequence>
<protein>
    <submittedName>
        <fullName evidence="1">Uncharacterized protein</fullName>
    </submittedName>
</protein>
<reference evidence="1 2" key="2">
    <citation type="submission" date="2014-03" db="EMBL/GenBank/DDBJ databases">
        <title>The Genome Sequence of Anncaliia algerae insect isolate PRA339.</title>
        <authorList>
            <consortium name="The Broad Institute Genome Sequencing Platform"/>
            <consortium name="The Broad Institute Genome Sequencing Center for Infectious Disease"/>
            <person name="Cuomo C."/>
            <person name="Becnel J."/>
            <person name="Sanscrainte N."/>
            <person name="Walker B."/>
            <person name="Young S.K."/>
            <person name="Zeng Q."/>
            <person name="Gargeya S."/>
            <person name="Fitzgerald M."/>
            <person name="Haas B."/>
            <person name="Abouelleil A."/>
            <person name="Alvarado L."/>
            <person name="Arachchi H.M."/>
            <person name="Berlin A.M."/>
            <person name="Chapman S.B."/>
            <person name="Dewar J."/>
            <person name="Goldberg J."/>
            <person name="Griggs A."/>
            <person name="Gujja S."/>
            <person name="Hansen M."/>
            <person name="Howarth C."/>
            <person name="Imamovic A."/>
            <person name="Larimer J."/>
            <person name="McCowan C."/>
            <person name="Murphy C."/>
            <person name="Neiman D."/>
            <person name="Pearson M."/>
            <person name="Priest M."/>
            <person name="Roberts A."/>
            <person name="Saif S."/>
            <person name="Shea T."/>
            <person name="Sisk P."/>
            <person name="Sykes S."/>
            <person name="Wortman J."/>
            <person name="Nusbaum C."/>
            <person name="Birren B."/>
        </authorList>
    </citation>
    <scope>NUCLEOTIDE SEQUENCE [LARGE SCALE GENOMIC DNA]</scope>
    <source>
        <strain evidence="1 2">PRA339</strain>
    </source>
</reference>
<dbReference type="Proteomes" id="UP000030655">
    <property type="component" value="Unassembled WGS sequence"/>
</dbReference>